<comment type="subcellular location">
    <subcellularLocation>
        <location evidence="16">Postsynaptic cell membrane</location>
        <topology evidence="16">Multi-pass membrane protein</topology>
    </subcellularLocation>
</comment>
<dbReference type="NCBIfam" id="TIGR00860">
    <property type="entry name" value="LIC"/>
    <property type="match status" value="1"/>
</dbReference>
<dbReference type="Gene3D" id="1.20.58.390">
    <property type="entry name" value="Neurotransmitter-gated ion-channel transmembrane domain"/>
    <property type="match status" value="1"/>
</dbReference>
<dbReference type="Gene3D" id="2.70.170.10">
    <property type="entry name" value="Neurotransmitter-gated ion-channel ligand-binding domain"/>
    <property type="match status" value="1"/>
</dbReference>
<name>A0A6G1S6B5_9ACAR</name>
<feature type="compositionally biased region" description="Pro residues" evidence="18">
    <location>
        <begin position="1032"/>
        <end position="1041"/>
    </location>
</feature>
<comment type="function">
    <text evidence="1">After binding acetylcholine, the AChR responds by an extensive change in conformation that affects all subunits and leads to opening of an ion-conducting channel across the plasma membrane.</text>
</comment>
<evidence type="ECO:0000256" key="9">
    <source>
        <dbReference type="ARBA" id="ARBA00023136"/>
    </source>
</evidence>
<keyword evidence="15 17" id="KW-0407">Ion channel</keyword>
<dbReference type="GO" id="GO:0045211">
    <property type="term" value="C:postsynaptic membrane"/>
    <property type="evidence" value="ECO:0007669"/>
    <property type="project" value="UniProtKB-SubCell"/>
</dbReference>
<evidence type="ECO:0000259" key="20">
    <source>
        <dbReference type="Pfam" id="PF02932"/>
    </source>
</evidence>
<feature type="transmembrane region" description="Helical" evidence="17">
    <location>
        <begin position="505"/>
        <end position="528"/>
    </location>
</feature>
<dbReference type="PRINTS" id="PR00252">
    <property type="entry name" value="NRIONCHANNEL"/>
</dbReference>
<feature type="compositionally biased region" description="Basic and acidic residues" evidence="18">
    <location>
        <begin position="798"/>
        <end position="821"/>
    </location>
</feature>
<keyword evidence="10" id="KW-1015">Disulfide bond</keyword>
<evidence type="ECO:0000256" key="15">
    <source>
        <dbReference type="ARBA" id="ARBA00023303"/>
    </source>
</evidence>
<feature type="compositionally biased region" description="Polar residues" evidence="18">
    <location>
        <begin position="1018"/>
        <end position="1031"/>
    </location>
</feature>
<keyword evidence="4" id="KW-1003">Cell membrane</keyword>
<evidence type="ECO:0000256" key="13">
    <source>
        <dbReference type="ARBA" id="ARBA00023257"/>
    </source>
</evidence>
<dbReference type="FunFam" id="2.70.170.10:FF:000013">
    <property type="entry name" value="Acetylcholine receptor subunit alpha"/>
    <property type="match status" value="1"/>
</dbReference>
<dbReference type="InterPro" id="IPR038050">
    <property type="entry name" value="Neuro_actylchol_rec"/>
</dbReference>
<evidence type="ECO:0000313" key="21">
    <source>
        <dbReference type="EMBL" id="MDE45854.1"/>
    </source>
</evidence>
<comment type="similarity">
    <text evidence="2">Belongs to the ligand-gated ion channel (TC 1.A.9) family. Acetylcholine receptor (TC 1.A.9.1) subfamily.</text>
</comment>
<evidence type="ECO:0000256" key="18">
    <source>
        <dbReference type="SAM" id="MobiDB-lite"/>
    </source>
</evidence>
<dbReference type="CDD" id="cd19031">
    <property type="entry name" value="LGIC_ECD_nAChR_proto_alpha-like"/>
    <property type="match status" value="1"/>
</dbReference>
<dbReference type="InterPro" id="IPR036734">
    <property type="entry name" value="Neur_chan_lig-bd_sf"/>
</dbReference>
<evidence type="ECO:0000256" key="11">
    <source>
        <dbReference type="ARBA" id="ARBA00023170"/>
    </source>
</evidence>
<keyword evidence="14" id="KW-1071">Ligand-gated ion channel</keyword>
<evidence type="ECO:0000256" key="2">
    <source>
        <dbReference type="ARBA" id="ARBA00009237"/>
    </source>
</evidence>
<keyword evidence="11 22" id="KW-0675">Receptor</keyword>
<keyword evidence="8 17" id="KW-0406">Ion transport</keyword>
<dbReference type="SUPFAM" id="SSF90112">
    <property type="entry name" value="Neurotransmitter-gated ion-channel transmembrane pore"/>
    <property type="match status" value="1"/>
</dbReference>
<keyword evidence="5 17" id="KW-0812">Transmembrane</keyword>
<accession>A0A6G1S6B5</accession>
<evidence type="ECO:0000256" key="4">
    <source>
        <dbReference type="ARBA" id="ARBA00022475"/>
    </source>
</evidence>
<feature type="region of interest" description="Disordered" evidence="18">
    <location>
        <begin position="709"/>
        <end position="856"/>
    </location>
</feature>
<sequence>MKLVNCHHVIKGRRRRPPLPGWRRTSSPATAGLVPVGGTGEELLKMMMMIAGVKLIGGGQTNCDDPEAKVELRRVRRRRRRCRICSSNNDILRRKRRSRTRTRTRRRQPGSDQPLSRGSCQQQQQQSSHNAQVETTRPSGDRLIVCRPALDIDKTNNNNRFKLFNRLLLYSTLMCLIVCNDSAYKLSTWTETRHSGLGGDTGPELGAVTPSPRPAGLILAASADPDANRLYEDLMMTYNRIVTPTRNASEKLIVRLGLKLSQLMDVNIKNQMMTINVWLNQEWTDYKLEWDPSEYGGIVDINLPAEQIWLPDIALYNSAEGYFAVSIMTKAKVRYDGYVIWNPPAIFRSSCTIDITHFPFDIQDCHLKFGSWTYGDMIDLKHVNETADSIERGTDLSEYYQNVEWDIMKANAKRETKFYECCPDPYYDITFHFKLRRKPLFYTVNLILPCVGITFFSFLVFYLPSDSGEKVTLTISILVSLIFFLSVLIETIPSTSVAMPLLGKYLVFTMFLITLSVCATVGVLNIHFRTPSTHSMPPWVKRWCMDVLPKYLFMSVPQYQQNTILPEQLIYLHNQAYANQAVTLPLKQPSIIAAGSSSLPRSNSVVVIDQHQHQPGSTCGKTCCPSSSAALVIDDVKQPSLTTTNTTKQFHVSELDMDRCLNDISASQNVSVQSKQVHELSAAHLLASNTLQAKPTAFLPYLQSEAARRLQLQRSRSSEKDTRSTSDNQPNSGASNGNELAAGTSGGDAKSDRLRDKLHDGDTNSASGATSSRDGTSDRKKKSRGPASNPIWRLFKPSKPDGATRDHHHGHDPESNREQQHNHHHQQRQQQHRNSHSSSSTSSQSGQHDHDDNDNYRHHRHFQARASICSNNLWRIGPTRRCSLAVPMVNYPSYYRPLAQLHQQRGSCSGGGSMLNTISGNSCLPPIVAHHHHHHINDGEDSENTTSSGELSQYHRDGAIGGLINRTATLAHHPERMFVDSQRAPGMHNMGPMTSGGFISINSQMQRGVNAIPPRRSITPSSFQSESQNNMPTPPPPPNST</sequence>
<dbReference type="Pfam" id="PF02932">
    <property type="entry name" value="Neur_chan_memb"/>
    <property type="match status" value="1"/>
</dbReference>
<feature type="region of interest" description="Disordered" evidence="18">
    <location>
        <begin position="1012"/>
        <end position="1041"/>
    </location>
</feature>
<feature type="domain" description="Neurotransmitter-gated ion-channel ligand-binding" evidence="19">
    <location>
        <begin position="228"/>
        <end position="439"/>
    </location>
</feature>
<feature type="domain" description="Neurotransmitter-gated ion-channel transmembrane" evidence="20">
    <location>
        <begin position="446"/>
        <end position="597"/>
    </location>
</feature>
<proteinExistence type="inferred from homology"/>
<dbReference type="Pfam" id="PF02931">
    <property type="entry name" value="Neur_chan_LBD"/>
    <property type="match status" value="1"/>
</dbReference>
<evidence type="ECO:0000256" key="5">
    <source>
        <dbReference type="ARBA" id="ARBA00022692"/>
    </source>
</evidence>
<dbReference type="InterPro" id="IPR018000">
    <property type="entry name" value="Neurotransmitter_ion_chnl_CS"/>
</dbReference>
<comment type="caution">
    <text evidence="17">Lacks conserved residue(s) required for the propagation of feature annotation.</text>
</comment>
<dbReference type="InterPro" id="IPR002394">
    <property type="entry name" value="Nicotinic_acetylcholine_rcpt"/>
</dbReference>
<dbReference type="AlphaFoldDB" id="A0A6G1S6B5"/>
<dbReference type="EMBL" id="GGYP01001083">
    <property type="protein sequence ID" value="MDE45854.1"/>
    <property type="molecule type" value="Transcribed_RNA"/>
</dbReference>
<feature type="compositionally biased region" description="Basic residues" evidence="18">
    <location>
        <begin position="93"/>
        <end position="108"/>
    </location>
</feature>
<dbReference type="InterPro" id="IPR006201">
    <property type="entry name" value="Neur_channel"/>
</dbReference>
<evidence type="ECO:0000256" key="17">
    <source>
        <dbReference type="RuleBase" id="RU000687"/>
    </source>
</evidence>
<dbReference type="InterPro" id="IPR006029">
    <property type="entry name" value="Neurotrans-gated_channel_TM"/>
</dbReference>
<evidence type="ECO:0000256" key="8">
    <source>
        <dbReference type="ARBA" id="ARBA00023065"/>
    </source>
</evidence>
<evidence type="ECO:0000256" key="7">
    <source>
        <dbReference type="ARBA" id="ARBA00023018"/>
    </source>
</evidence>
<evidence type="ECO:0000256" key="6">
    <source>
        <dbReference type="ARBA" id="ARBA00022989"/>
    </source>
</evidence>
<feature type="compositionally biased region" description="Polar residues" evidence="18">
    <location>
        <begin position="110"/>
        <end position="120"/>
    </location>
</feature>
<evidence type="ECO:0000256" key="1">
    <source>
        <dbReference type="ARBA" id="ARBA00003328"/>
    </source>
</evidence>
<feature type="transmembrane region" description="Helical" evidence="17">
    <location>
        <begin position="440"/>
        <end position="463"/>
    </location>
</feature>
<organism evidence="22">
    <name type="scientific">Aceria tosichella</name>
    <name type="common">wheat curl mite</name>
    <dbReference type="NCBI Taxonomy" id="561515"/>
    <lineage>
        <taxon>Eukaryota</taxon>
        <taxon>Metazoa</taxon>
        <taxon>Ecdysozoa</taxon>
        <taxon>Arthropoda</taxon>
        <taxon>Chelicerata</taxon>
        <taxon>Arachnida</taxon>
        <taxon>Acari</taxon>
        <taxon>Acariformes</taxon>
        <taxon>Trombidiformes</taxon>
        <taxon>Prostigmata</taxon>
        <taxon>Eupodina</taxon>
        <taxon>Eriophyoidea</taxon>
        <taxon>Eriophyidae</taxon>
        <taxon>Eriophyinae</taxon>
        <taxon>Aceriini</taxon>
        <taxon>Aceria</taxon>
    </lineage>
</organism>
<reference evidence="22" key="1">
    <citation type="submission" date="2018-10" db="EMBL/GenBank/DDBJ databases">
        <title>Transcriptome assembly of Aceria tosichella (Wheat curl mite) Type 2.</title>
        <authorList>
            <person name="Scully E.D."/>
            <person name="Geib S.M."/>
            <person name="Palmer N.A."/>
            <person name="Gupta A.K."/>
            <person name="Sarath G."/>
            <person name="Tatineni S."/>
        </authorList>
    </citation>
    <scope>NUCLEOTIDE SEQUENCE</scope>
    <source>
        <strain evidence="22">LincolnNE</strain>
    </source>
</reference>
<dbReference type="SUPFAM" id="SSF63712">
    <property type="entry name" value="Nicotinic receptor ligand binding domain-like"/>
    <property type="match status" value="1"/>
</dbReference>
<keyword evidence="3 17" id="KW-0813">Transport</keyword>
<keyword evidence="12" id="KW-0325">Glycoprotein</keyword>
<dbReference type="FunFam" id="1.20.58.390:FF:000001">
    <property type="entry name" value="Neuronal nicotinic acetylcholine receptor subunit 3"/>
    <property type="match status" value="1"/>
</dbReference>
<dbReference type="EMBL" id="GGYP01001275">
    <property type="protein sequence ID" value="MDE46046.1"/>
    <property type="molecule type" value="Transcribed_RNA"/>
</dbReference>
<evidence type="ECO:0000256" key="16">
    <source>
        <dbReference type="ARBA" id="ARBA00034104"/>
    </source>
</evidence>
<dbReference type="PRINTS" id="PR00254">
    <property type="entry name" value="NICOTINICR"/>
</dbReference>
<evidence type="ECO:0000259" key="19">
    <source>
        <dbReference type="Pfam" id="PF02931"/>
    </source>
</evidence>
<feature type="region of interest" description="Disordered" evidence="18">
    <location>
        <begin position="93"/>
        <end position="138"/>
    </location>
</feature>
<feature type="compositionally biased region" description="Polar residues" evidence="18">
    <location>
        <begin position="127"/>
        <end position="138"/>
    </location>
</feature>
<feature type="compositionally biased region" description="Basic and acidic residues" evidence="18">
    <location>
        <begin position="847"/>
        <end position="856"/>
    </location>
</feature>
<feature type="compositionally biased region" description="Polar residues" evidence="18">
    <location>
        <begin position="763"/>
        <end position="774"/>
    </location>
</feature>
<evidence type="ECO:0000256" key="12">
    <source>
        <dbReference type="ARBA" id="ARBA00023180"/>
    </source>
</evidence>
<keyword evidence="13" id="KW-0628">Postsynaptic cell membrane</keyword>
<feature type="transmembrane region" description="Helical" evidence="17">
    <location>
        <begin position="475"/>
        <end position="493"/>
    </location>
</feature>
<evidence type="ECO:0000313" key="22">
    <source>
        <dbReference type="EMBL" id="MDE46046.1"/>
    </source>
</evidence>
<feature type="compositionally biased region" description="Low complexity" evidence="18">
    <location>
        <begin position="836"/>
        <end position="846"/>
    </location>
</feature>
<keyword evidence="7" id="KW-0770">Synapse</keyword>
<dbReference type="GO" id="GO:0004888">
    <property type="term" value="F:transmembrane signaling receptor activity"/>
    <property type="evidence" value="ECO:0007669"/>
    <property type="project" value="InterPro"/>
</dbReference>
<evidence type="ECO:0000256" key="14">
    <source>
        <dbReference type="ARBA" id="ARBA00023286"/>
    </source>
</evidence>
<dbReference type="PROSITE" id="PS00236">
    <property type="entry name" value="NEUROTR_ION_CHANNEL"/>
    <property type="match status" value="1"/>
</dbReference>
<dbReference type="InterPro" id="IPR036719">
    <property type="entry name" value="Neuro-gated_channel_TM_sf"/>
</dbReference>
<keyword evidence="9 17" id="KW-0472">Membrane</keyword>
<feature type="compositionally biased region" description="Polar residues" evidence="18">
    <location>
        <begin position="725"/>
        <end position="738"/>
    </location>
</feature>
<gene>
    <name evidence="21" type="ORF">g.18396</name>
    <name evidence="22" type="ORF">g.18402</name>
</gene>
<evidence type="ECO:0000256" key="10">
    <source>
        <dbReference type="ARBA" id="ARBA00023157"/>
    </source>
</evidence>
<dbReference type="GO" id="GO:0022848">
    <property type="term" value="F:acetylcholine-gated monoatomic cation-selective channel activity"/>
    <property type="evidence" value="ECO:0007669"/>
    <property type="project" value="InterPro"/>
</dbReference>
<dbReference type="InterPro" id="IPR006202">
    <property type="entry name" value="Neur_chan_lig-bd"/>
</dbReference>
<feature type="compositionally biased region" description="Basic and acidic residues" evidence="18">
    <location>
        <begin position="749"/>
        <end position="762"/>
    </location>
</feature>
<dbReference type="CDD" id="cd19064">
    <property type="entry name" value="LGIC_TM_nAChR"/>
    <property type="match status" value="1"/>
</dbReference>
<dbReference type="PANTHER" id="PTHR18945">
    <property type="entry name" value="NEUROTRANSMITTER GATED ION CHANNEL"/>
    <property type="match status" value="1"/>
</dbReference>
<protein>
    <submittedName>
        <fullName evidence="22">Acetylcholine receptor subunit alpha-like 1</fullName>
    </submittedName>
</protein>
<feature type="compositionally biased region" description="Basic residues" evidence="18">
    <location>
        <begin position="822"/>
        <end position="835"/>
    </location>
</feature>
<evidence type="ECO:0000256" key="3">
    <source>
        <dbReference type="ARBA" id="ARBA00022448"/>
    </source>
</evidence>
<feature type="region of interest" description="Disordered" evidence="18">
    <location>
        <begin position="934"/>
        <end position="953"/>
    </location>
</feature>
<keyword evidence="6 17" id="KW-1133">Transmembrane helix</keyword>